<dbReference type="Proteomes" id="UP001200604">
    <property type="component" value="Unassembled WGS sequence"/>
</dbReference>
<dbReference type="EMBL" id="JAKJKU010000001">
    <property type="protein sequence ID" value="MCF6773226.1"/>
    <property type="molecule type" value="Genomic_DNA"/>
</dbReference>
<feature type="domain" description="Major facilitator superfamily (MFS) profile" evidence="8">
    <location>
        <begin position="10"/>
        <end position="455"/>
    </location>
</feature>
<dbReference type="PRINTS" id="PR01036">
    <property type="entry name" value="TCRTETB"/>
</dbReference>
<evidence type="ECO:0000259" key="8">
    <source>
        <dbReference type="PROSITE" id="PS50850"/>
    </source>
</evidence>
<sequence length="461" mass="49771">MISERDAWRALVALCVGFFMILLDQTIVAVATPDFQSALNVDYSQVLWVTSVYLLTYAVPLLVTGRLGDQIGPKNVYVAGMVVFTLSSLGCGLAPDIHWLIAARAVQGLGAALLTPQTMSVINRIFARERRGAAMGLWGATAGMAGLAGPVLGGLLTTWIGWEWIFFVNVPIGVVSVIMVLKWVPQLPTRNHGYDWGGIVTSVIAVFLLVFALQEGGNADWAPWIWIMIAASVVVFGIFIMIEKWGAQRGVEVLVPLSLFKDKNFSVGNISITTMGFAVAGPMVPIMIYFQQFHQMSALKAGLMMVPMALISGVLSPFVGRLSDTVPPRRLSLSGFTFMTVSMLCYFLVMKPDTSVWWMFVPIALQGLGNAFVWAPNSTTTMRDLPMEKTGAGSGVYNTTRQVGSVIGSATVAATLDVFMQHTDPVSSLGWTMIFPAGVLLIGLVVVTQFQGTTAATRGKK</sequence>
<keyword evidence="6 7" id="KW-0472">Membrane</keyword>
<feature type="transmembrane region" description="Helical" evidence="7">
    <location>
        <begin position="302"/>
        <end position="319"/>
    </location>
</feature>
<feature type="transmembrane region" description="Helical" evidence="7">
    <location>
        <begin position="267"/>
        <end position="290"/>
    </location>
</feature>
<evidence type="ECO:0000256" key="6">
    <source>
        <dbReference type="ARBA" id="ARBA00023136"/>
    </source>
</evidence>
<evidence type="ECO:0000313" key="9">
    <source>
        <dbReference type="EMBL" id="MCF6773226.1"/>
    </source>
</evidence>
<dbReference type="GeneID" id="92726134"/>
<gene>
    <name evidence="9" type="ORF">L3H44_02200</name>
</gene>
<keyword evidence="2" id="KW-0813">Transport</keyword>
<dbReference type="PANTHER" id="PTHR42718">
    <property type="entry name" value="MAJOR FACILITATOR SUPERFAMILY MULTIDRUG TRANSPORTER MFSC"/>
    <property type="match status" value="1"/>
</dbReference>
<evidence type="ECO:0000256" key="4">
    <source>
        <dbReference type="ARBA" id="ARBA00022692"/>
    </source>
</evidence>
<evidence type="ECO:0000313" key="10">
    <source>
        <dbReference type="Proteomes" id="UP001200604"/>
    </source>
</evidence>
<feature type="transmembrane region" description="Helical" evidence="7">
    <location>
        <begin position="45"/>
        <end position="64"/>
    </location>
</feature>
<accession>A0ABS9HJ29</accession>
<feature type="transmembrane region" description="Helical" evidence="7">
    <location>
        <begin position="76"/>
        <end position="95"/>
    </location>
</feature>
<evidence type="ECO:0000256" key="3">
    <source>
        <dbReference type="ARBA" id="ARBA00022475"/>
    </source>
</evidence>
<reference evidence="9 10" key="1">
    <citation type="submission" date="2022-01" db="EMBL/GenBank/DDBJ databases">
        <title>Identification and Characterization of Corynebacterium sp.</title>
        <authorList>
            <person name="Luo Q."/>
            <person name="Qu P."/>
            <person name="Chen Q."/>
        </authorList>
    </citation>
    <scope>NUCLEOTIDE SEQUENCE [LARGE SCALE GENOMIC DNA]</scope>
    <source>
        <strain evidence="9 10">MC-12</strain>
    </source>
</reference>
<evidence type="ECO:0000256" key="1">
    <source>
        <dbReference type="ARBA" id="ARBA00004651"/>
    </source>
</evidence>
<feature type="transmembrane region" description="Helical" evidence="7">
    <location>
        <begin position="134"/>
        <end position="152"/>
    </location>
</feature>
<feature type="transmembrane region" description="Helical" evidence="7">
    <location>
        <begin position="355"/>
        <end position="375"/>
    </location>
</feature>
<organism evidence="9 10">
    <name type="scientific">Corynebacterium parakroppenstedtii</name>
    <dbReference type="NCBI Taxonomy" id="2828363"/>
    <lineage>
        <taxon>Bacteria</taxon>
        <taxon>Bacillati</taxon>
        <taxon>Actinomycetota</taxon>
        <taxon>Actinomycetes</taxon>
        <taxon>Mycobacteriales</taxon>
        <taxon>Corynebacteriaceae</taxon>
        <taxon>Corynebacterium</taxon>
    </lineage>
</organism>
<proteinExistence type="predicted"/>
<feature type="transmembrane region" description="Helical" evidence="7">
    <location>
        <begin position="196"/>
        <end position="213"/>
    </location>
</feature>
<evidence type="ECO:0000256" key="7">
    <source>
        <dbReference type="SAM" id="Phobius"/>
    </source>
</evidence>
<dbReference type="CDD" id="cd17321">
    <property type="entry name" value="MFS_MMR_MDR_like"/>
    <property type="match status" value="1"/>
</dbReference>
<name>A0ABS9HJ29_9CORY</name>
<dbReference type="Gene3D" id="1.20.1720.10">
    <property type="entry name" value="Multidrug resistance protein D"/>
    <property type="match status" value="1"/>
</dbReference>
<dbReference type="SUPFAM" id="SSF103473">
    <property type="entry name" value="MFS general substrate transporter"/>
    <property type="match status" value="1"/>
</dbReference>
<dbReference type="InterPro" id="IPR020846">
    <property type="entry name" value="MFS_dom"/>
</dbReference>
<dbReference type="Gene3D" id="1.20.1250.20">
    <property type="entry name" value="MFS general substrate transporter like domains"/>
    <property type="match status" value="1"/>
</dbReference>
<dbReference type="RefSeq" id="WP_082089801.1">
    <property type="nucleotide sequence ID" value="NZ_JAFFSY010000001.1"/>
</dbReference>
<dbReference type="Pfam" id="PF07690">
    <property type="entry name" value="MFS_1"/>
    <property type="match status" value="1"/>
</dbReference>
<dbReference type="InterPro" id="IPR004638">
    <property type="entry name" value="EmrB-like"/>
</dbReference>
<dbReference type="InterPro" id="IPR036259">
    <property type="entry name" value="MFS_trans_sf"/>
</dbReference>
<feature type="transmembrane region" description="Helical" evidence="7">
    <location>
        <begin position="101"/>
        <end position="122"/>
    </location>
</feature>
<keyword evidence="10" id="KW-1185">Reference proteome</keyword>
<dbReference type="PROSITE" id="PS50850">
    <property type="entry name" value="MFS"/>
    <property type="match status" value="1"/>
</dbReference>
<keyword evidence="3" id="KW-1003">Cell membrane</keyword>
<comment type="caution">
    <text evidence="9">The sequence shown here is derived from an EMBL/GenBank/DDBJ whole genome shotgun (WGS) entry which is preliminary data.</text>
</comment>
<protein>
    <submittedName>
        <fullName evidence="9">MFS transporter</fullName>
    </submittedName>
</protein>
<evidence type="ECO:0000256" key="5">
    <source>
        <dbReference type="ARBA" id="ARBA00022989"/>
    </source>
</evidence>
<comment type="subcellular location">
    <subcellularLocation>
        <location evidence="1">Cell membrane</location>
        <topology evidence="1">Multi-pass membrane protein</topology>
    </subcellularLocation>
</comment>
<dbReference type="NCBIfam" id="TIGR00711">
    <property type="entry name" value="efflux_EmrB"/>
    <property type="match status" value="1"/>
</dbReference>
<keyword evidence="4 7" id="KW-0812">Transmembrane</keyword>
<keyword evidence="5 7" id="KW-1133">Transmembrane helix</keyword>
<evidence type="ECO:0000256" key="2">
    <source>
        <dbReference type="ARBA" id="ARBA00022448"/>
    </source>
</evidence>
<feature type="transmembrane region" description="Helical" evidence="7">
    <location>
        <begin position="429"/>
        <end position="450"/>
    </location>
</feature>
<feature type="transmembrane region" description="Helical" evidence="7">
    <location>
        <begin position="164"/>
        <end position="184"/>
    </location>
</feature>
<dbReference type="InterPro" id="IPR011701">
    <property type="entry name" value="MFS"/>
</dbReference>
<feature type="transmembrane region" description="Helical" evidence="7">
    <location>
        <begin position="331"/>
        <end position="349"/>
    </location>
</feature>
<dbReference type="PANTHER" id="PTHR42718:SF42">
    <property type="entry name" value="EXPORT PROTEIN"/>
    <property type="match status" value="1"/>
</dbReference>
<feature type="transmembrane region" description="Helical" evidence="7">
    <location>
        <begin position="225"/>
        <end position="246"/>
    </location>
</feature>